<evidence type="ECO:0000256" key="3">
    <source>
        <dbReference type="ARBA" id="ARBA00022989"/>
    </source>
</evidence>
<keyword evidence="2" id="KW-0812">Transmembrane</keyword>
<evidence type="ECO:0000256" key="4">
    <source>
        <dbReference type="ARBA" id="ARBA00023136"/>
    </source>
</evidence>
<name>A0A4R0YTF0_9GAMM</name>
<dbReference type="EMBL" id="SJTG01000004">
    <property type="protein sequence ID" value="TCI08367.1"/>
    <property type="molecule type" value="Genomic_DNA"/>
</dbReference>
<dbReference type="PROSITE" id="PS51257">
    <property type="entry name" value="PROKAR_LIPOPROTEIN"/>
    <property type="match status" value="1"/>
</dbReference>
<dbReference type="NCBIfam" id="TIGR01352">
    <property type="entry name" value="tonB_Cterm"/>
    <property type="match status" value="1"/>
</dbReference>
<dbReference type="Proteomes" id="UP000291822">
    <property type="component" value="Unassembled WGS sequence"/>
</dbReference>
<evidence type="ECO:0000313" key="6">
    <source>
        <dbReference type="Proteomes" id="UP000291822"/>
    </source>
</evidence>
<organism evidence="5 6">
    <name type="scientific">Dyella soli</name>
    <dbReference type="NCBI Taxonomy" id="522319"/>
    <lineage>
        <taxon>Bacteria</taxon>
        <taxon>Pseudomonadati</taxon>
        <taxon>Pseudomonadota</taxon>
        <taxon>Gammaproteobacteria</taxon>
        <taxon>Lysobacterales</taxon>
        <taxon>Rhodanobacteraceae</taxon>
        <taxon>Dyella</taxon>
    </lineage>
</organism>
<keyword evidence="6" id="KW-1185">Reference proteome</keyword>
<reference evidence="5 6" key="1">
    <citation type="submission" date="2019-02" db="EMBL/GenBank/DDBJ databases">
        <title>Dyella amyloliquefaciens sp. nov., isolated from forest soil.</title>
        <authorList>
            <person name="Gao Z.-H."/>
            <person name="Qiu L.-H."/>
        </authorList>
    </citation>
    <scope>NUCLEOTIDE SEQUENCE [LARGE SCALE GENOMIC DNA]</scope>
    <source>
        <strain evidence="5 6">KACC 12747</strain>
    </source>
</reference>
<dbReference type="InterPro" id="IPR006260">
    <property type="entry name" value="TonB/TolA_C"/>
</dbReference>
<sequence length="175" mass="18250">MKRTDGALIAAIVLIAGCAAQRPVPPVVKAKAPSHGSSSYEAVEPQGMKHYQLALGQVASGAGPIAHESPAYPASELGACPESVDVPALLVVDEQGQVSEARIAADTHAPAFDDAVRAAVTGWRFEPLLITHMAADANDEAHVVDQKKQPFSLNYVFHFRCKAGQGAVVTDASQG</sequence>
<dbReference type="RefSeq" id="WP_131151692.1">
    <property type="nucleotide sequence ID" value="NZ_SJTG01000004.1"/>
</dbReference>
<dbReference type="GO" id="GO:0016020">
    <property type="term" value="C:membrane"/>
    <property type="evidence" value="ECO:0007669"/>
    <property type="project" value="UniProtKB-SubCell"/>
</dbReference>
<dbReference type="Gene3D" id="3.30.1150.10">
    <property type="match status" value="1"/>
</dbReference>
<evidence type="ECO:0000256" key="1">
    <source>
        <dbReference type="ARBA" id="ARBA00004167"/>
    </source>
</evidence>
<evidence type="ECO:0000256" key="2">
    <source>
        <dbReference type="ARBA" id="ARBA00022692"/>
    </source>
</evidence>
<protein>
    <submittedName>
        <fullName evidence="5">TonB family protein</fullName>
    </submittedName>
</protein>
<proteinExistence type="predicted"/>
<dbReference type="SUPFAM" id="SSF74653">
    <property type="entry name" value="TolA/TonB C-terminal domain"/>
    <property type="match status" value="1"/>
</dbReference>
<comment type="subcellular location">
    <subcellularLocation>
        <location evidence="1">Membrane</location>
        <topology evidence="1">Single-pass membrane protein</topology>
    </subcellularLocation>
</comment>
<dbReference type="AlphaFoldDB" id="A0A4R0YTF0"/>
<comment type="caution">
    <text evidence="5">The sequence shown here is derived from an EMBL/GenBank/DDBJ whole genome shotgun (WGS) entry which is preliminary data.</text>
</comment>
<keyword evidence="3" id="KW-1133">Transmembrane helix</keyword>
<gene>
    <name evidence="5" type="ORF">EZM97_27440</name>
</gene>
<evidence type="ECO:0000313" key="5">
    <source>
        <dbReference type="EMBL" id="TCI08367.1"/>
    </source>
</evidence>
<accession>A0A4R0YTF0</accession>
<keyword evidence="4" id="KW-0472">Membrane</keyword>